<keyword evidence="9 14" id="KW-0862">Zinc</keyword>
<dbReference type="SUPFAM" id="SSF57850">
    <property type="entry name" value="RING/U-box"/>
    <property type="match status" value="1"/>
</dbReference>
<evidence type="ECO:0000256" key="2">
    <source>
        <dbReference type="ARBA" id="ARBA00004123"/>
    </source>
</evidence>
<comment type="similarity">
    <text evidence="4 14">Belongs to the BRE1 family.</text>
</comment>
<protein>
    <recommendedName>
        <fullName evidence="14">E3 ubiquitin protein ligase</fullName>
        <ecNumber evidence="14">2.3.2.27</ecNumber>
    </recommendedName>
</protein>
<comment type="subcellular location">
    <subcellularLocation>
        <location evidence="2 14">Nucleus</location>
    </subcellularLocation>
</comment>
<feature type="region of interest" description="Disordered" evidence="16">
    <location>
        <begin position="1"/>
        <end position="36"/>
    </location>
</feature>
<dbReference type="CDD" id="cd16499">
    <property type="entry name" value="RING-HC_Bre1-like"/>
    <property type="match status" value="1"/>
</dbReference>
<keyword evidence="7 13" id="KW-0863">Zinc-finger</keyword>
<feature type="coiled-coil region" evidence="15">
    <location>
        <begin position="560"/>
        <end position="663"/>
    </location>
</feature>
<dbReference type="InterPro" id="IPR001841">
    <property type="entry name" value="Znf_RING"/>
</dbReference>
<gene>
    <name evidence="18" type="ORF">KC19_5G180900</name>
</gene>
<keyword evidence="5 14" id="KW-0808">Transferase</keyword>
<feature type="coiled-coil region" evidence="15">
    <location>
        <begin position="47"/>
        <end position="81"/>
    </location>
</feature>
<evidence type="ECO:0000256" key="7">
    <source>
        <dbReference type="ARBA" id="ARBA00022771"/>
    </source>
</evidence>
<dbReference type="GO" id="GO:0005634">
    <property type="term" value="C:nucleus"/>
    <property type="evidence" value="ECO:0007669"/>
    <property type="project" value="UniProtKB-SubCell"/>
</dbReference>
<name>A0A8T0I4B8_CERPU</name>
<evidence type="ECO:0000256" key="12">
    <source>
        <dbReference type="ARBA" id="ARBA00023242"/>
    </source>
</evidence>
<evidence type="ECO:0000256" key="1">
    <source>
        <dbReference type="ARBA" id="ARBA00000900"/>
    </source>
</evidence>
<evidence type="ECO:0000256" key="8">
    <source>
        <dbReference type="ARBA" id="ARBA00022786"/>
    </source>
</evidence>
<evidence type="ECO:0000256" key="6">
    <source>
        <dbReference type="ARBA" id="ARBA00022723"/>
    </source>
</evidence>
<keyword evidence="10 14" id="KW-0156">Chromatin regulator</keyword>
<evidence type="ECO:0000256" key="14">
    <source>
        <dbReference type="RuleBase" id="RU365038"/>
    </source>
</evidence>
<feature type="region of interest" description="Disordered" evidence="16">
    <location>
        <begin position="139"/>
        <end position="160"/>
    </location>
</feature>
<comment type="caution">
    <text evidence="18">The sequence shown here is derived from an EMBL/GenBank/DDBJ whole genome shotgun (WGS) entry which is preliminary data.</text>
</comment>
<dbReference type="InterPro" id="IPR013083">
    <property type="entry name" value="Znf_RING/FYVE/PHD"/>
</dbReference>
<dbReference type="EC" id="2.3.2.27" evidence="14"/>
<evidence type="ECO:0000256" key="9">
    <source>
        <dbReference type="ARBA" id="ARBA00022833"/>
    </source>
</evidence>
<evidence type="ECO:0000256" key="16">
    <source>
        <dbReference type="SAM" id="MobiDB-lite"/>
    </source>
</evidence>
<dbReference type="AlphaFoldDB" id="A0A8T0I4B8"/>
<evidence type="ECO:0000256" key="10">
    <source>
        <dbReference type="ARBA" id="ARBA00022853"/>
    </source>
</evidence>
<feature type="compositionally biased region" description="Low complexity" evidence="16">
    <location>
        <begin position="141"/>
        <end position="156"/>
    </location>
</feature>
<sequence>MGSTEEPDRKRRHLNNNHSESPPVKRQPVTPSSEEKKVNAQMLQYQNHKLAQQLDVQRNEINVLEDKLSKLRSKQASFDENLSTVNRVWNQVVDDLELLTIRANTATNGFHVSGTASKDQYNSSVAPEETFLQRLLDKGATESSTTNGSNGSVESGISSRKASTAKTMKYLVQSIDYERARNEDLVSTFRNSLSSNGITRSLAKTDEELYAEAKKLRSLVDGLHLRHRDLSAELGTCHDLQAKDRAEVIRLTGEYEEACAELDSSRRQLATLRSQDAMLSGPPTPSATPTRKVFEYGDGGTAQEKISKENCQLEAGLEEAKTLAARRLTELQEALQNQLDVIQKIQHMQDELDNQEHIMSSRQYQSLNEQVQYLRTEVEKYRAMADQLQGERVSLLRREKEVTLKAEAGDAARRAGTISDARAADLELKLQQCMSDCDTLQLKVQDATQASGRKESVAELKKVITTLHKEMSMMQEKLYDFKEASSAVHSLRAELHSMHAILERKTLESRLLSDQYAGQVGELDRIQDEVRVLRESEKELKLILDMYDRESDTPREVRELQQAECRARAEMERLQLALDEHNLELRVKAANEAEAACQQKLTAVEAEIAELRQNIEASYRVALELREALQAKKEEGDAYISEIENIGQAYEDMQTQNQRLLQEIIERDEYNTQLMSESLQAKQLQTSLQAEKQVLNARMHHANSASELHKQRIGRLEEQAKTFIDQLGKATDESRHQSSAMESAKRKAVEVEKELASTKSALSAADKVLEERGQKLLNVNLQLEKERFEKRRAQEELEVLHMKAARLNTLHDGGPMVERLQEEIKDYKSILKCSVCHDRPKEVVITKCYHLFCSPCIQRNLELRHRKCPGCGIPFGQSDVRTVYI</sequence>
<proteinExistence type="inferred from homology"/>
<dbReference type="Gene3D" id="3.30.40.10">
    <property type="entry name" value="Zinc/RING finger domain, C3HC4 (zinc finger)"/>
    <property type="match status" value="1"/>
</dbReference>
<evidence type="ECO:0000256" key="13">
    <source>
        <dbReference type="PROSITE-ProRule" id="PRU00175"/>
    </source>
</evidence>
<dbReference type="GO" id="GO:0061630">
    <property type="term" value="F:ubiquitin protein ligase activity"/>
    <property type="evidence" value="ECO:0007669"/>
    <property type="project" value="UniProtKB-EC"/>
</dbReference>
<dbReference type="OrthoDB" id="10266039at2759"/>
<dbReference type="InterPro" id="IPR013956">
    <property type="entry name" value="E3_ubiquit_lig_Bre1"/>
</dbReference>
<organism evidence="18 19">
    <name type="scientific">Ceratodon purpureus</name>
    <name type="common">Fire moss</name>
    <name type="synonym">Dicranum purpureum</name>
    <dbReference type="NCBI Taxonomy" id="3225"/>
    <lineage>
        <taxon>Eukaryota</taxon>
        <taxon>Viridiplantae</taxon>
        <taxon>Streptophyta</taxon>
        <taxon>Embryophyta</taxon>
        <taxon>Bryophyta</taxon>
        <taxon>Bryophytina</taxon>
        <taxon>Bryopsida</taxon>
        <taxon>Dicranidae</taxon>
        <taxon>Pseudoditrichales</taxon>
        <taxon>Ditrichaceae</taxon>
        <taxon>Ceratodon</taxon>
    </lineage>
</organism>
<feature type="coiled-coil region" evidence="15">
    <location>
        <begin position="713"/>
        <end position="810"/>
    </location>
</feature>
<keyword evidence="12 14" id="KW-0539">Nucleus</keyword>
<keyword evidence="11 14" id="KW-0175">Coiled coil</keyword>
<dbReference type="Pfam" id="PF00097">
    <property type="entry name" value="zf-C3HC4"/>
    <property type="match status" value="1"/>
</dbReference>
<evidence type="ECO:0000313" key="19">
    <source>
        <dbReference type="Proteomes" id="UP000822688"/>
    </source>
</evidence>
<dbReference type="GO" id="GO:0033503">
    <property type="term" value="C:HULC complex"/>
    <property type="evidence" value="ECO:0007669"/>
    <property type="project" value="TreeGrafter"/>
</dbReference>
<dbReference type="PROSITE" id="PS50089">
    <property type="entry name" value="ZF_RING_2"/>
    <property type="match status" value="1"/>
</dbReference>
<reference evidence="18" key="1">
    <citation type="submission" date="2020-06" db="EMBL/GenBank/DDBJ databases">
        <title>WGS assembly of Ceratodon purpureus strain R40.</title>
        <authorList>
            <person name="Carey S.B."/>
            <person name="Jenkins J."/>
            <person name="Shu S."/>
            <person name="Lovell J.T."/>
            <person name="Sreedasyam A."/>
            <person name="Maumus F."/>
            <person name="Tiley G.P."/>
            <person name="Fernandez-Pozo N."/>
            <person name="Barry K."/>
            <person name="Chen C."/>
            <person name="Wang M."/>
            <person name="Lipzen A."/>
            <person name="Daum C."/>
            <person name="Saski C.A."/>
            <person name="Payton A.C."/>
            <person name="Mcbreen J.C."/>
            <person name="Conrad R.E."/>
            <person name="Kollar L.M."/>
            <person name="Olsson S."/>
            <person name="Huttunen S."/>
            <person name="Landis J.B."/>
            <person name="Wickett N.J."/>
            <person name="Johnson M.G."/>
            <person name="Rensing S.A."/>
            <person name="Grimwood J."/>
            <person name="Schmutz J."/>
            <person name="Mcdaniel S.F."/>
        </authorList>
    </citation>
    <scope>NUCLEOTIDE SEQUENCE</scope>
    <source>
        <strain evidence="18">R40</strain>
    </source>
</reference>
<dbReference type="PROSITE" id="PS00518">
    <property type="entry name" value="ZF_RING_1"/>
    <property type="match status" value="1"/>
</dbReference>
<dbReference type="Proteomes" id="UP000822688">
    <property type="component" value="Chromosome 5"/>
</dbReference>
<evidence type="ECO:0000256" key="15">
    <source>
        <dbReference type="SAM" id="Coils"/>
    </source>
</evidence>
<accession>A0A8T0I4B8</accession>
<evidence type="ECO:0000256" key="4">
    <source>
        <dbReference type="ARBA" id="ARBA00005555"/>
    </source>
</evidence>
<evidence type="ECO:0000313" key="18">
    <source>
        <dbReference type="EMBL" id="KAG0577775.1"/>
    </source>
</evidence>
<feature type="coiled-coil region" evidence="15">
    <location>
        <begin position="423"/>
        <end position="477"/>
    </location>
</feature>
<evidence type="ECO:0000256" key="3">
    <source>
        <dbReference type="ARBA" id="ARBA00004906"/>
    </source>
</evidence>
<comment type="pathway">
    <text evidence="3 14">Protein modification; protein ubiquitination.</text>
</comment>
<comment type="catalytic activity">
    <reaction evidence="1 14">
        <text>S-ubiquitinyl-[E2 ubiquitin-conjugating enzyme]-L-cysteine + [acceptor protein]-L-lysine = [E2 ubiquitin-conjugating enzyme]-L-cysteine + N(6)-ubiquitinyl-[acceptor protein]-L-lysine.</text>
        <dbReference type="EC" id="2.3.2.27"/>
    </reaction>
</comment>
<feature type="domain" description="RING-type" evidence="17">
    <location>
        <begin position="833"/>
        <end position="871"/>
    </location>
</feature>
<dbReference type="GO" id="GO:0008270">
    <property type="term" value="F:zinc ion binding"/>
    <property type="evidence" value="ECO:0007669"/>
    <property type="project" value="UniProtKB-KW"/>
</dbReference>
<dbReference type="EMBL" id="CM026425">
    <property type="protein sequence ID" value="KAG0577775.1"/>
    <property type="molecule type" value="Genomic_DNA"/>
</dbReference>
<evidence type="ECO:0000256" key="5">
    <source>
        <dbReference type="ARBA" id="ARBA00022679"/>
    </source>
</evidence>
<dbReference type="GO" id="GO:0006325">
    <property type="term" value="P:chromatin organization"/>
    <property type="evidence" value="ECO:0007669"/>
    <property type="project" value="UniProtKB-KW"/>
</dbReference>
<dbReference type="PANTHER" id="PTHR23163:SF0">
    <property type="entry name" value="E3 UBIQUITIN-PROTEIN LIGASE BRE1"/>
    <property type="match status" value="1"/>
</dbReference>
<evidence type="ECO:0000256" key="11">
    <source>
        <dbReference type="ARBA" id="ARBA00023054"/>
    </source>
</evidence>
<dbReference type="InterPro" id="IPR017907">
    <property type="entry name" value="Znf_RING_CS"/>
</dbReference>
<keyword evidence="6 14" id="KW-0479">Metal-binding</keyword>
<dbReference type="PANTHER" id="PTHR23163">
    <property type="entry name" value="RING FINGER PROTEIN-RELATED"/>
    <property type="match status" value="1"/>
</dbReference>
<keyword evidence="19" id="KW-1185">Reference proteome</keyword>
<dbReference type="GO" id="GO:0016567">
    <property type="term" value="P:protein ubiquitination"/>
    <property type="evidence" value="ECO:0007669"/>
    <property type="project" value="UniProtKB-UniRule"/>
</dbReference>
<evidence type="ECO:0000259" key="17">
    <source>
        <dbReference type="PROSITE" id="PS50089"/>
    </source>
</evidence>
<dbReference type="InterPro" id="IPR018957">
    <property type="entry name" value="Znf_C3HC4_RING-type"/>
</dbReference>
<keyword evidence="8 14" id="KW-0833">Ubl conjugation pathway</keyword>
<feature type="coiled-coil region" evidence="15">
    <location>
        <begin position="325"/>
        <end position="398"/>
    </location>
</feature>
<dbReference type="SMART" id="SM00184">
    <property type="entry name" value="RING"/>
    <property type="match status" value="1"/>
</dbReference>